<evidence type="ECO:0000256" key="15">
    <source>
        <dbReference type="ARBA" id="ARBA00030800"/>
    </source>
</evidence>
<dbReference type="CDD" id="cd16917">
    <property type="entry name" value="HATPase_UhpB-NarQ-NarX-like"/>
    <property type="match status" value="1"/>
</dbReference>
<dbReference type="InterPro" id="IPR011712">
    <property type="entry name" value="Sig_transdc_His_kin_sub3_dim/P"/>
</dbReference>
<keyword evidence="7" id="KW-0963">Cytoplasm</keyword>
<dbReference type="EMBL" id="CP003985">
    <property type="protein sequence ID" value="AGF77134.1"/>
    <property type="molecule type" value="Genomic_DNA"/>
</dbReference>
<dbReference type="InterPro" id="IPR007892">
    <property type="entry name" value="CHASE4"/>
</dbReference>
<dbReference type="PANTHER" id="PTHR24421">
    <property type="entry name" value="NITRATE/NITRITE SENSOR PROTEIN NARX-RELATED"/>
    <property type="match status" value="1"/>
</dbReference>
<keyword evidence="17" id="KW-0812">Transmembrane</keyword>
<evidence type="ECO:0000256" key="11">
    <source>
        <dbReference type="ARBA" id="ARBA00023004"/>
    </source>
</evidence>
<organism evidence="19 20">
    <name type="scientific">Desulfocapsa sulfexigens (strain DSM 10523 / SB164P1)</name>
    <dbReference type="NCBI Taxonomy" id="1167006"/>
    <lineage>
        <taxon>Bacteria</taxon>
        <taxon>Pseudomonadati</taxon>
        <taxon>Thermodesulfobacteriota</taxon>
        <taxon>Desulfobulbia</taxon>
        <taxon>Desulfobulbales</taxon>
        <taxon>Desulfocapsaceae</taxon>
        <taxon>Desulfocapsa</taxon>
    </lineage>
</organism>
<keyword evidence="20" id="KW-1185">Reference proteome</keyword>
<comment type="cofactor">
    <cofactor evidence="2">
        <name>[4Fe-4S] cluster</name>
        <dbReference type="ChEBI" id="CHEBI:49883"/>
    </cofactor>
</comment>
<dbReference type="KEGG" id="dsf:UWK_00553"/>
<dbReference type="OrthoDB" id="6231at2"/>
<keyword evidence="8" id="KW-0808">Transferase</keyword>
<evidence type="ECO:0000256" key="8">
    <source>
        <dbReference type="ARBA" id="ARBA00022679"/>
    </source>
</evidence>
<proteinExistence type="predicted"/>
<reference evidence="20" key="1">
    <citation type="journal article" date="2013" name="Stand. Genomic Sci.">
        <title>Complete genome sequence of Desulfocapsa sulfexigens, a marine deltaproteobacterium specialized in disproportionating inorganic sulfur compounds.</title>
        <authorList>
            <person name="Finster K.W."/>
            <person name="Kjeldsen K.U."/>
            <person name="Kube M."/>
            <person name="Reinhardt R."/>
            <person name="Mussmann M."/>
            <person name="Amann R."/>
            <person name="Schreiber L."/>
        </authorList>
    </citation>
    <scope>NUCLEOTIDE SEQUENCE [LARGE SCALE GENOMIC DNA]</scope>
    <source>
        <strain evidence="20">DSM 10523 / SB164P1</strain>
    </source>
</reference>
<dbReference type="InterPro" id="IPR004358">
    <property type="entry name" value="Sig_transdc_His_kin-like_C"/>
</dbReference>
<keyword evidence="13" id="KW-0411">Iron-sulfur</keyword>
<evidence type="ECO:0000256" key="6">
    <source>
        <dbReference type="ARBA" id="ARBA00022485"/>
    </source>
</evidence>
<sequence>MLSLFKSIRGNVFAYLVLLVSIYSFSNYFIINLIVSPSHIAVERQLAQEEMERFTEALLREGEALGVLAHDWSAWDDTYEFVQSRYQEYITSNLPNTTFTNGGLNLLHFFRPDGSLVWSKLLDLETEEEISLTEFPSTGLPGDHPLLHHPRPDSAINGFVKTELGPMLVSSHPIITSENTGPIAGTLIFGRLLTERLMTKLRKQTKVRCRLINLSDPNELATLPINISSLGPDTPYGYHITANKIIIFSTFSDYQGTPEWLLEVHADRLITSQTSELMRFVVFSNIGIGLVIIILFLLLYRYQQRLATSTFRDVINQFFQDKTQGRQKKPILDTFSTDEFSELGQDLRLMIASFEQTDKDQKNIINRHSISLRQLNNKLVDEIKERLQIEKDLHAIQKNLEKQVKQRTFELLETNSVLQREIERRKGKEKELIKHRKRLRSLSSELMEMEDRERRQLATDLHDQIGQSLSAVKMYADALIASASHKSSKEKLELIADIVAETIQDVRTLTFELSPPILYEIGLHAALDWLAEEFLQKYGLIITSTCDECPKCTTPAFLALIFRTIRELLTNVVRHANAEKAEVEVRCTGKGVRITVKDDGCGMVKEQLNNEDSPNTGFGLFSIRERINNIGGTVEINSTKDVGTEIILTIPIKEACAESGRTEQ</sequence>
<dbReference type="InterPro" id="IPR003594">
    <property type="entry name" value="HATPase_dom"/>
</dbReference>
<dbReference type="SMART" id="SM00387">
    <property type="entry name" value="HATPase_c"/>
    <property type="match status" value="1"/>
</dbReference>
<evidence type="ECO:0000313" key="20">
    <source>
        <dbReference type="Proteomes" id="UP000011721"/>
    </source>
</evidence>
<dbReference type="Pfam" id="PF02518">
    <property type="entry name" value="HATPase_c"/>
    <property type="match status" value="1"/>
</dbReference>
<evidence type="ECO:0000256" key="9">
    <source>
        <dbReference type="ARBA" id="ARBA00022723"/>
    </source>
</evidence>
<evidence type="ECO:0000256" key="5">
    <source>
        <dbReference type="ARBA" id="ARBA00017322"/>
    </source>
</evidence>
<evidence type="ECO:0000256" key="2">
    <source>
        <dbReference type="ARBA" id="ARBA00001966"/>
    </source>
</evidence>
<dbReference type="RefSeq" id="WP_015402832.1">
    <property type="nucleotide sequence ID" value="NC_020304.1"/>
</dbReference>
<gene>
    <name evidence="19" type="ordered locus">UWK_00553</name>
</gene>
<evidence type="ECO:0000256" key="1">
    <source>
        <dbReference type="ARBA" id="ARBA00000085"/>
    </source>
</evidence>
<protein>
    <recommendedName>
        <fullName evidence="5">Oxygen sensor histidine kinase NreB</fullName>
        <ecNumber evidence="4">2.7.13.3</ecNumber>
    </recommendedName>
    <alternativeName>
        <fullName evidence="15">Nitrogen regulation protein B</fullName>
    </alternativeName>
</protein>
<dbReference type="GO" id="GO:0016020">
    <property type="term" value="C:membrane"/>
    <property type="evidence" value="ECO:0007669"/>
    <property type="project" value="InterPro"/>
</dbReference>
<evidence type="ECO:0000256" key="16">
    <source>
        <dbReference type="SAM" id="Coils"/>
    </source>
</evidence>
<dbReference type="eggNOG" id="COG3322">
    <property type="taxonomic scope" value="Bacteria"/>
</dbReference>
<keyword evidence="17" id="KW-0472">Membrane</keyword>
<dbReference type="Proteomes" id="UP000011721">
    <property type="component" value="Chromosome"/>
</dbReference>
<dbReference type="PROSITE" id="PS50109">
    <property type="entry name" value="HIS_KIN"/>
    <property type="match status" value="1"/>
</dbReference>
<dbReference type="SUPFAM" id="SSF55874">
    <property type="entry name" value="ATPase domain of HSP90 chaperone/DNA topoisomerase II/histidine kinase"/>
    <property type="match status" value="1"/>
</dbReference>
<evidence type="ECO:0000256" key="12">
    <source>
        <dbReference type="ARBA" id="ARBA00023012"/>
    </source>
</evidence>
<comment type="subcellular location">
    <subcellularLocation>
        <location evidence="3">Cytoplasm</location>
    </subcellularLocation>
</comment>
<dbReference type="eggNOG" id="COG4585">
    <property type="taxonomic scope" value="Bacteria"/>
</dbReference>
<dbReference type="EC" id="2.7.13.3" evidence="4"/>
<evidence type="ECO:0000256" key="3">
    <source>
        <dbReference type="ARBA" id="ARBA00004496"/>
    </source>
</evidence>
<evidence type="ECO:0000313" key="19">
    <source>
        <dbReference type="EMBL" id="AGF77134.1"/>
    </source>
</evidence>
<comment type="function">
    <text evidence="14">Member of the two-component regulatory system NreB/NreC involved in the control of dissimilatory nitrate/nitrite reduction in response to oxygen. NreB functions as a direct oxygen sensor histidine kinase which is autophosphorylated, in the absence of oxygen, probably at the conserved histidine residue, and transfers its phosphate group probably to a conserved aspartate residue of NreC. NreB/NreC activates the expression of the nitrate (narGHJI) and nitrite (nir) reductase operons, as well as the putative nitrate transporter gene narT.</text>
</comment>
<keyword evidence="6" id="KW-0004">4Fe-4S</keyword>
<keyword evidence="17" id="KW-1133">Transmembrane helix</keyword>
<dbReference type="InterPro" id="IPR050482">
    <property type="entry name" value="Sensor_HK_TwoCompSys"/>
</dbReference>
<dbReference type="Pfam" id="PF07730">
    <property type="entry name" value="HisKA_3"/>
    <property type="match status" value="1"/>
</dbReference>
<evidence type="ECO:0000256" key="14">
    <source>
        <dbReference type="ARBA" id="ARBA00024827"/>
    </source>
</evidence>
<dbReference type="PANTHER" id="PTHR24421:SF58">
    <property type="entry name" value="SIGNAL TRANSDUCTION HISTIDINE-PROTEIN KINASE_PHOSPHATASE UHPB"/>
    <property type="match status" value="1"/>
</dbReference>
<dbReference type="InterPro" id="IPR005467">
    <property type="entry name" value="His_kinase_dom"/>
</dbReference>
<dbReference type="InterPro" id="IPR036890">
    <property type="entry name" value="HATPase_C_sf"/>
</dbReference>
<feature type="coiled-coil region" evidence="16">
    <location>
        <begin position="425"/>
        <end position="452"/>
    </location>
</feature>
<feature type="transmembrane region" description="Helical" evidence="17">
    <location>
        <begin position="12"/>
        <end position="35"/>
    </location>
</feature>
<keyword evidence="12" id="KW-0902">Two-component regulatory system</keyword>
<evidence type="ECO:0000256" key="10">
    <source>
        <dbReference type="ARBA" id="ARBA00022777"/>
    </source>
</evidence>
<accession>M1NBF3</accession>
<dbReference type="PRINTS" id="PR00344">
    <property type="entry name" value="BCTRLSENSOR"/>
</dbReference>
<evidence type="ECO:0000256" key="13">
    <source>
        <dbReference type="ARBA" id="ARBA00023014"/>
    </source>
</evidence>
<keyword evidence="9" id="KW-0479">Metal-binding</keyword>
<dbReference type="HOGENOM" id="CLU_009587_1_0_7"/>
<comment type="catalytic activity">
    <reaction evidence="1">
        <text>ATP + protein L-histidine = ADP + protein N-phospho-L-histidine.</text>
        <dbReference type="EC" id="2.7.13.3"/>
    </reaction>
</comment>
<name>M1NBF3_DESSD</name>
<evidence type="ECO:0000256" key="7">
    <source>
        <dbReference type="ARBA" id="ARBA00022490"/>
    </source>
</evidence>
<evidence type="ECO:0000256" key="4">
    <source>
        <dbReference type="ARBA" id="ARBA00012438"/>
    </source>
</evidence>
<dbReference type="Gene3D" id="1.20.5.1930">
    <property type="match status" value="1"/>
</dbReference>
<dbReference type="GO" id="GO:0051539">
    <property type="term" value="F:4 iron, 4 sulfur cluster binding"/>
    <property type="evidence" value="ECO:0007669"/>
    <property type="project" value="UniProtKB-KW"/>
</dbReference>
<dbReference type="AlphaFoldDB" id="M1NBF3"/>
<dbReference type="GO" id="GO:0000155">
    <property type="term" value="F:phosphorelay sensor kinase activity"/>
    <property type="evidence" value="ECO:0007669"/>
    <property type="project" value="InterPro"/>
</dbReference>
<feature type="transmembrane region" description="Helical" evidence="17">
    <location>
        <begin position="277"/>
        <end position="300"/>
    </location>
</feature>
<keyword evidence="16" id="KW-0175">Coiled coil</keyword>
<keyword evidence="10 19" id="KW-0418">Kinase</keyword>
<evidence type="ECO:0000259" key="18">
    <source>
        <dbReference type="PROSITE" id="PS50109"/>
    </source>
</evidence>
<dbReference type="GO" id="GO:0046872">
    <property type="term" value="F:metal ion binding"/>
    <property type="evidence" value="ECO:0007669"/>
    <property type="project" value="UniProtKB-KW"/>
</dbReference>
<keyword evidence="11" id="KW-0408">Iron</keyword>
<evidence type="ECO:0000256" key="17">
    <source>
        <dbReference type="SAM" id="Phobius"/>
    </source>
</evidence>
<dbReference type="GO" id="GO:0005737">
    <property type="term" value="C:cytoplasm"/>
    <property type="evidence" value="ECO:0007669"/>
    <property type="project" value="UniProtKB-SubCell"/>
</dbReference>
<dbReference type="GO" id="GO:0046983">
    <property type="term" value="F:protein dimerization activity"/>
    <property type="evidence" value="ECO:0007669"/>
    <property type="project" value="InterPro"/>
</dbReference>
<dbReference type="Gene3D" id="3.30.565.10">
    <property type="entry name" value="Histidine kinase-like ATPase, C-terminal domain"/>
    <property type="match status" value="1"/>
</dbReference>
<feature type="domain" description="Histidine kinase" evidence="18">
    <location>
        <begin position="460"/>
        <end position="654"/>
    </location>
</feature>
<dbReference type="STRING" id="1167006.UWK_00553"/>
<dbReference type="Pfam" id="PF05228">
    <property type="entry name" value="CHASE4"/>
    <property type="match status" value="1"/>
</dbReference>